<evidence type="ECO:0000313" key="4">
    <source>
        <dbReference type="Proteomes" id="UP000286931"/>
    </source>
</evidence>
<evidence type="ECO:0000256" key="1">
    <source>
        <dbReference type="ARBA" id="ARBA00006484"/>
    </source>
</evidence>
<evidence type="ECO:0000313" key="3">
    <source>
        <dbReference type="EMBL" id="GCD95566.1"/>
    </source>
</evidence>
<accession>A0A401YLU0</accession>
<dbReference type="FunFam" id="3.40.50.720:FF:000084">
    <property type="entry name" value="Short-chain dehydrogenase reductase"/>
    <property type="match status" value="1"/>
</dbReference>
<dbReference type="EMBL" id="BIFH01000018">
    <property type="protein sequence ID" value="GCD95566.1"/>
    <property type="molecule type" value="Genomic_DNA"/>
</dbReference>
<name>A0A401YLU0_9ACTN</name>
<comment type="caution">
    <text evidence="3">The sequence shown here is derived from an EMBL/GenBank/DDBJ whole genome shotgun (WGS) entry which is preliminary data.</text>
</comment>
<dbReference type="AlphaFoldDB" id="A0A401YLU0"/>
<dbReference type="GO" id="GO:0032787">
    <property type="term" value="P:monocarboxylic acid metabolic process"/>
    <property type="evidence" value="ECO:0007669"/>
    <property type="project" value="UniProtKB-ARBA"/>
</dbReference>
<organism evidence="3 4">
    <name type="scientific">Embleya hyalina</name>
    <dbReference type="NCBI Taxonomy" id="516124"/>
    <lineage>
        <taxon>Bacteria</taxon>
        <taxon>Bacillati</taxon>
        <taxon>Actinomycetota</taxon>
        <taxon>Actinomycetes</taxon>
        <taxon>Kitasatosporales</taxon>
        <taxon>Streptomycetaceae</taxon>
        <taxon>Embleya</taxon>
    </lineage>
</organism>
<dbReference type="Pfam" id="PF13561">
    <property type="entry name" value="adh_short_C2"/>
    <property type="match status" value="1"/>
</dbReference>
<dbReference type="InterPro" id="IPR020904">
    <property type="entry name" value="Sc_DH/Rdtase_CS"/>
</dbReference>
<evidence type="ECO:0000256" key="2">
    <source>
        <dbReference type="ARBA" id="ARBA00023002"/>
    </source>
</evidence>
<proteinExistence type="inferred from homology"/>
<dbReference type="PRINTS" id="PR00080">
    <property type="entry name" value="SDRFAMILY"/>
</dbReference>
<dbReference type="InterPro" id="IPR036291">
    <property type="entry name" value="NAD(P)-bd_dom_sf"/>
</dbReference>
<sequence>MARVAPRDTAEVAATRADRARRAATGRRDDLLGPADELFGRRVRVVLIDLTGKTALVTGSTQGIGAAIAKGLAEAGAEVAVNGRTPESVAAALERLRKDVPGGEFRAAPGDIAEDEGAARVLSAVPSVDILINNLGIFGTRPALEIDDAEWRRYFEVNVLTAVRMTRAFLPGMRTRGWGRIQNIASDSAIATPAEMIHYGMSKTALLAVSRGFAKEAAGSGVTVNSVIAGPTHTGGVEDFVYELVDPALPWDRAQREFMRLHRPQSLIQRLIEPEEIANMVVYLSSPFASATTGGALRVDGGYVDAITP</sequence>
<reference evidence="3 4" key="1">
    <citation type="submission" date="2018-12" db="EMBL/GenBank/DDBJ databases">
        <title>Draft genome sequence of Embleya hyalina NBRC 13850T.</title>
        <authorList>
            <person name="Komaki H."/>
            <person name="Hosoyama A."/>
            <person name="Kimura A."/>
            <person name="Ichikawa N."/>
            <person name="Tamura T."/>
        </authorList>
    </citation>
    <scope>NUCLEOTIDE SEQUENCE [LARGE SCALE GENOMIC DNA]</scope>
    <source>
        <strain evidence="3 4">NBRC 13850</strain>
    </source>
</reference>
<dbReference type="GO" id="GO:0016491">
    <property type="term" value="F:oxidoreductase activity"/>
    <property type="evidence" value="ECO:0007669"/>
    <property type="project" value="UniProtKB-KW"/>
</dbReference>
<keyword evidence="2" id="KW-0560">Oxidoreductase</keyword>
<dbReference type="Gene3D" id="3.40.50.720">
    <property type="entry name" value="NAD(P)-binding Rossmann-like Domain"/>
    <property type="match status" value="1"/>
</dbReference>
<dbReference type="InterPro" id="IPR002347">
    <property type="entry name" value="SDR_fam"/>
</dbReference>
<dbReference type="PROSITE" id="PS00061">
    <property type="entry name" value="ADH_SHORT"/>
    <property type="match status" value="1"/>
</dbReference>
<dbReference type="Proteomes" id="UP000286931">
    <property type="component" value="Unassembled WGS sequence"/>
</dbReference>
<dbReference type="PANTHER" id="PTHR42879">
    <property type="entry name" value="3-OXOACYL-(ACYL-CARRIER-PROTEIN) REDUCTASE"/>
    <property type="match status" value="1"/>
</dbReference>
<gene>
    <name evidence="3" type="ORF">EHYA_03241</name>
</gene>
<dbReference type="SUPFAM" id="SSF51735">
    <property type="entry name" value="NAD(P)-binding Rossmann-fold domains"/>
    <property type="match status" value="1"/>
</dbReference>
<dbReference type="InterPro" id="IPR050259">
    <property type="entry name" value="SDR"/>
</dbReference>
<protein>
    <submittedName>
        <fullName evidence="3">Short-chain dehydrogenase</fullName>
    </submittedName>
</protein>
<dbReference type="PRINTS" id="PR00081">
    <property type="entry name" value="GDHRDH"/>
</dbReference>
<keyword evidence="4" id="KW-1185">Reference proteome</keyword>
<dbReference type="CDD" id="cd05233">
    <property type="entry name" value="SDR_c"/>
    <property type="match status" value="1"/>
</dbReference>
<comment type="similarity">
    <text evidence="1">Belongs to the short-chain dehydrogenases/reductases (SDR) family.</text>
</comment>
<dbReference type="PANTHER" id="PTHR42879:SF2">
    <property type="entry name" value="3-OXOACYL-[ACYL-CARRIER-PROTEIN] REDUCTASE FABG"/>
    <property type="match status" value="1"/>
</dbReference>